<evidence type="ECO:0000256" key="3">
    <source>
        <dbReference type="ARBA" id="ARBA00022605"/>
    </source>
</evidence>
<dbReference type="PANTHER" id="PTHR43808:SF28">
    <property type="entry name" value="[LYSW]-LYSINE_[LYSW]-ORNITHINE HYDROLASE"/>
    <property type="match status" value="1"/>
</dbReference>
<dbReference type="GO" id="GO:0042450">
    <property type="term" value="P:L-arginine biosynthetic process via ornithine"/>
    <property type="evidence" value="ECO:0007669"/>
    <property type="project" value="UniProtKB-UniRule"/>
</dbReference>
<proteinExistence type="inferred from homology"/>
<dbReference type="InterPro" id="IPR011650">
    <property type="entry name" value="Peptidase_M20_dimer"/>
</dbReference>
<evidence type="ECO:0000256" key="4">
    <source>
        <dbReference type="ARBA" id="ARBA00022723"/>
    </source>
</evidence>
<comment type="cofactor">
    <cofactor evidence="9">
        <name>Zn(2+)</name>
        <dbReference type="ChEBI" id="CHEBI:29105"/>
    </cofactor>
    <cofactor evidence="9">
        <name>Co(2+)</name>
        <dbReference type="ChEBI" id="CHEBI:48828"/>
    </cofactor>
    <text evidence="9">Binds 2 Zn(2+) or Co(2+) ions per subunit.</text>
</comment>
<organism evidence="11">
    <name type="scientific">Fervidicoccus fontis</name>
    <dbReference type="NCBI Taxonomy" id="683846"/>
    <lineage>
        <taxon>Archaea</taxon>
        <taxon>Thermoproteota</taxon>
        <taxon>Thermoprotei</taxon>
        <taxon>Fervidicoccales</taxon>
        <taxon>Fervidicoccaceae</taxon>
        <taxon>Fervidicoccus</taxon>
    </lineage>
</organism>
<feature type="active site" evidence="9">
    <location>
        <position position="78"/>
    </location>
</feature>
<gene>
    <name evidence="9" type="primary">lysK</name>
    <name evidence="11" type="ORF">ENM78_00710</name>
</gene>
<feature type="binding site" evidence="9">
    <location>
        <position position="100"/>
    </location>
    <ligand>
        <name>Zn(2+)</name>
        <dbReference type="ChEBI" id="CHEBI:29105"/>
        <label>2</label>
    </ligand>
</feature>
<dbReference type="Gene3D" id="3.40.630.10">
    <property type="entry name" value="Zn peptidases"/>
    <property type="match status" value="1"/>
</dbReference>
<dbReference type="Pfam" id="PF07687">
    <property type="entry name" value="M20_dimer"/>
    <property type="match status" value="1"/>
</dbReference>
<feature type="active site" description="Proton acceptor" evidence="9">
    <location>
        <position position="132"/>
    </location>
</feature>
<comment type="pathway">
    <text evidence="9">Amino-acid biosynthesis; L-arginine biosynthesis.</text>
</comment>
<dbReference type="HAMAP" id="MF_01120">
    <property type="entry name" value="LysK"/>
    <property type="match status" value="1"/>
</dbReference>
<keyword evidence="5 9" id="KW-0378">Hydrolase</keyword>
<feature type="binding site" evidence="9">
    <location>
        <position position="100"/>
    </location>
    <ligand>
        <name>Zn(2+)</name>
        <dbReference type="ChEBI" id="CHEBI:29105"/>
        <label>1</label>
    </ligand>
</feature>
<dbReference type="SUPFAM" id="SSF55031">
    <property type="entry name" value="Bacterial exopeptidase dimerisation domain"/>
    <property type="match status" value="1"/>
</dbReference>
<keyword evidence="3 9" id="KW-0028">Amino-acid biosynthesis</keyword>
<dbReference type="GO" id="GO:0005737">
    <property type="term" value="C:cytoplasm"/>
    <property type="evidence" value="ECO:0007669"/>
    <property type="project" value="UniProtKB-SubCell"/>
</dbReference>
<comment type="catalytic activity">
    <reaction evidence="9">
        <text>[amino-group carrier protein]-C-terminal-gamma-(L-lysyl)-L-glutamate + H2O = [amino-group carrier protein]-C-terminal-L-glutamate + L-lysine</text>
        <dbReference type="Rhea" id="RHEA:48684"/>
        <dbReference type="Rhea" id="RHEA-COMP:9693"/>
        <dbReference type="Rhea" id="RHEA-COMP:9715"/>
        <dbReference type="ChEBI" id="CHEBI:15377"/>
        <dbReference type="ChEBI" id="CHEBI:32551"/>
        <dbReference type="ChEBI" id="CHEBI:78525"/>
        <dbReference type="ChEBI" id="CHEBI:78526"/>
        <dbReference type="EC" id="3.5.1.130"/>
    </reaction>
</comment>
<comment type="function">
    <text evidence="9">Catalyzes the release of L-lysine from [LysW]-gamma-L-lysine and the release of L-ornithine from [LysW]-L-ornithine.</text>
</comment>
<keyword evidence="1 9" id="KW-0963">Cytoplasm</keyword>
<keyword evidence="6 9" id="KW-0862">Zinc</keyword>
<feature type="binding site" evidence="9">
    <location>
        <position position="76"/>
    </location>
    <ligand>
        <name>Zn(2+)</name>
        <dbReference type="ChEBI" id="CHEBI:29105"/>
        <label>1</label>
    </ligand>
</feature>
<dbReference type="EMBL" id="DRZC01000012">
    <property type="protein sequence ID" value="HHQ79976.1"/>
    <property type="molecule type" value="Genomic_DNA"/>
</dbReference>
<dbReference type="Gene3D" id="3.30.70.360">
    <property type="match status" value="1"/>
</dbReference>
<feature type="binding site" evidence="9">
    <location>
        <position position="335"/>
    </location>
    <ligand>
        <name>Zn(2+)</name>
        <dbReference type="ChEBI" id="CHEBI:29105"/>
        <label>2</label>
    </ligand>
</feature>
<comment type="caution">
    <text evidence="11">The sequence shown here is derived from an EMBL/GenBank/DDBJ whole genome shotgun (WGS) entry which is preliminary data.</text>
</comment>
<evidence type="ECO:0000256" key="1">
    <source>
        <dbReference type="ARBA" id="ARBA00022490"/>
    </source>
</evidence>
<comment type="subcellular location">
    <subcellularLocation>
        <location evidence="9">Cytoplasm</location>
    </subcellularLocation>
</comment>
<dbReference type="GO" id="GO:0019878">
    <property type="term" value="P:lysine biosynthetic process via aminoadipic acid"/>
    <property type="evidence" value="ECO:0007669"/>
    <property type="project" value="UniProtKB-UniRule"/>
</dbReference>
<dbReference type="AlphaFoldDB" id="A0A7J3ZIM4"/>
<keyword evidence="7 9" id="KW-0457">Lysine biosynthesis</keyword>
<evidence type="ECO:0000313" key="11">
    <source>
        <dbReference type="EMBL" id="HHQ79976.1"/>
    </source>
</evidence>
<dbReference type="SUPFAM" id="SSF53187">
    <property type="entry name" value="Zn-dependent exopeptidases"/>
    <property type="match status" value="1"/>
</dbReference>
<dbReference type="InterPro" id="IPR001261">
    <property type="entry name" value="ArgE/DapE_CS"/>
</dbReference>
<evidence type="ECO:0000256" key="7">
    <source>
        <dbReference type="ARBA" id="ARBA00023154"/>
    </source>
</evidence>
<comment type="pathway">
    <text evidence="9">Amino-acid biosynthesis; L-lysine biosynthesis via AAA pathway; L-lysine from L-alpha-aminoadipate (Thermus route): step 5/5.</text>
</comment>
<protein>
    <recommendedName>
        <fullName evidence="9">Putative [LysW]-lysine/[LysW]-ornithine hydrolase</fullName>
        <ecNumber evidence="9">3.5.1.130</ecNumber>
        <ecNumber evidence="9">3.5.1.132</ecNumber>
    </recommendedName>
</protein>
<dbReference type="UniPathway" id="UPA00068"/>
<dbReference type="PANTHER" id="PTHR43808">
    <property type="entry name" value="ACETYLORNITHINE DEACETYLASE"/>
    <property type="match status" value="1"/>
</dbReference>
<name>A0A7J3ZIM4_9CREN</name>
<comment type="similarity">
    <text evidence="9">Belongs to the peptidase M20A family. LysK subfamily.</text>
</comment>
<keyword evidence="4 9" id="KW-0479">Metal-binding</keyword>
<dbReference type="GO" id="GO:0008270">
    <property type="term" value="F:zinc ion binding"/>
    <property type="evidence" value="ECO:0007669"/>
    <property type="project" value="UniProtKB-UniRule"/>
</dbReference>
<accession>A0A7J3ZIM4</accession>
<dbReference type="InterPro" id="IPR002933">
    <property type="entry name" value="Peptidase_M20"/>
</dbReference>
<comment type="catalytic activity">
    <reaction evidence="9">
        <text>[amino-group carrier protein]-C-terminal-gamma-(L-ornithyl)-L-glutamate + H2O = [amino-group carrier protein]-C-terminal-L-glutamate + L-ornithine</text>
        <dbReference type="Rhea" id="RHEA:52676"/>
        <dbReference type="Rhea" id="RHEA-COMP:9693"/>
        <dbReference type="Rhea" id="RHEA-COMP:13328"/>
        <dbReference type="ChEBI" id="CHEBI:15377"/>
        <dbReference type="ChEBI" id="CHEBI:46911"/>
        <dbReference type="ChEBI" id="CHEBI:78525"/>
        <dbReference type="ChEBI" id="CHEBI:136763"/>
        <dbReference type="EC" id="3.5.1.132"/>
    </reaction>
</comment>
<dbReference type="PROSITE" id="PS00759">
    <property type="entry name" value="ARGE_DAPE_CPG2_2"/>
    <property type="match status" value="1"/>
</dbReference>
<dbReference type="InterPro" id="IPR010175">
    <property type="entry name" value="LysK"/>
</dbReference>
<keyword evidence="8 9" id="KW-0170">Cobalt</keyword>
<dbReference type="InterPro" id="IPR036264">
    <property type="entry name" value="Bact_exopeptidase_dim_dom"/>
</dbReference>
<feature type="domain" description="Peptidase M20 dimerisation" evidence="10">
    <location>
        <begin position="166"/>
        <end position="261"/>
    </location>
</feature>
<feature type="binding site" evidence="9">
    <location>
        <position position="133"/>
    </location>
    <ligand>
        <name>Zn(2+)</name>
        <dbReference type="ChEBI" id="CHEBI:29105"/>
        <label>2</label>
    </ligand>
</feature>
<evidence type="ECO:0000256" key="2">
    <source>
        <dbReference type="ARBA" id="ARBA00022571"/>
    </source>
</evidence>
<evidence type="ECO:0000256" key="6">
    <source>
        <dbReference type="ARBA" id="ARBA00022833"/>
    </source>
</evidence>
<dbReference type="NCBIfam" id="TIGR01902">
    <property type="entry name" value="dapE-lys-deAc"/>
    <property type="match status" value="1"/>
</dbReference>
<sequence>MWWTHLKNASVESIVARVLYELVRIPSPPGREKECALKFREYAVRFGLNSWIDSTNSVYATLPNAKRRASILLAGHIDTIEGFLEPRISGLAVHGRGAVDAKGPLVSMLLALYALKEERVECPVALAALSGEEGESAGARNLVSKGSVPPYIIIGEPTNLTNVVIGYRGSVKVHITCAGKGGHPSSPWIGDSALDRLLELVDALRRAFPGTSSKEVTFSITRLVAGESTRSLPARAECYVDFRVPLGMSARELVSRLLQEIGGLDRNCSMTFLSFEEPFYVKPQSLVPRSLVRGIIGLGMKPSLAIKAGTSDMNVLGPYAKSIAAYGPGDSRLAHSTCEEISVNEVLKAARVYLEAVRFLCKKAEEDIAVELPV</sequence>
<keyword evidence="2 9" id="KW-0055">Arginine biosynthesis</keyword>
<evidence type="ECO:0000256" key="9">
    <source>
        <dbReference type="HAMAP-Rule" id="MF_01120"/>
    </source>
</evidence>
<evidence type="ECO:0000256" key="5">
    <source>
        <dbReference type="ARBA" id="ARBA00022801"/>
    </source>
</evidence>
<evidence type="ECO:0000259" key="10">
    <source>
        <dbReference type="Pfam" id="PF07687"/>
    </source>
</evidence>
<dbReference type="EC" id="3.5.1.132" evidence="9"/>
<feature type="binding site" evidence="9">
    <location>
        <position position="156"/>
    </location>
    <ligand>
        <name>Zn(2+)</name>
        <dbReference type="ChEBI" id="CHEBI:29105"/>
        <label>1</label>
    </ligand>
</feature>
<dbReference type="GO" id="GO:0050897">
    <property type="term" value="F:cobalt ion binding"/>
    <property type="evidence" value="ECO:0007669"/>
    <property type="project" value="UniProtKB-UniRule"/>
</dbReference>
<dbReference type="GO" id="GO:0016811">
    <property type="term" value="F:hydrolase activity, acting on carbon-nitrogen (but not peptide) bonds, in linear amides"/>
    <property type="evidence" value="ECO:0007669"/>
    <property type="project" value="UniProtKB-UniRule"/>
</dbReference>
<evidence type="ECO:0000256" key="8">
    <source>
        <dbReference type="ARBA" id="ARBA00023285"/>
    </source>
</evidence>
<dbReference type="Pfam" id="PF01546">
    <property type="entry name" value="Peptidase_M20"/>
    <property type="match status" value="1"/>
</dbReference>
<dbReference type="UniPathway" id="UPA00033">
    <property type="reaction ID" value="UER00039"/>
</dbReference>
<dbReference type="EC" id="3.5.1.130" evidence="9"/>
<reference evidence="11" key="1">
    <citation type="journal article" date="2020" name="mSystems">
        <title>Genome- and Community-Level Interaction Insights into Carbon Utilization and Element Cycling Functions of Hydrothermarchaeota in Hydrothermal Sediment.</title>
        <authorList>
            <person name="Zhou Z."/>
            <person name="Liu Y."/>
            <person name="Xu W."/>
            <person name="Pan J."/>
            <person name="Luo Z.H."/>
            <person name="Li M."/>
        </authorList>
    </citation>
    <scope>NUCLEOTIDE SEQUENCE [LARGE SCALE GENOMIC DNA]</scope>
    <source>
        <strain evidence="11">SpSt-1116</strain>
    </source>
</reference>
<dbReference type="InterPro" id="IPR050072">
    <property type="entry name" value="Peptidase_M20A"/>
</dbReference>